<evidence type="ECO:0000313" key="15">
    <source>
        <dbReference type="EMBL" id="KFO55058.1"/>
    </source>
</evidence>
<comment type="function">
    <text evidence="10">Plays a role in primary ciliogenesis by modulating actin polymerization.</text>
</comment>
<dbReference type="GO" id="GO:0030041">
    <property type="term" value="P:actin filament polymerization"/>
    <property type="evidence" value="ECO:0007669"/>
    <property type="project" value="TreeGrafter"/>
</dbReference>
<dbReference type="AlphaFoldDB" id="A0A091EAJ6"/>
<dbReference type="GO" id="GO:0005634">
    <property type="term" value="C:nucleus"/>
    <property type="evidence" value="ECO:0007669"/>
    <property type="project" value="UniProtKB-SubCell"/>
</dbReference>
<sequence length="100" mass="11346">QLETLEQEEQECLELRPHPTEKRTHVVSHQHGMTVSKTLQEGEAEPQCQSFCYSRAKLRGLLLEGASLLLLRVLARRHTMPPNLVFPAMDTEGNLCTSSY</sequence>
<gene>
    <name evidence="15" type="ORF">N302_10988</name>
</gene>
<dbReference type="InterPro" id="IPR048777">
    <property type="entry name" value="CATIP_N"/>
</dbReference>
<dbReference type="GO" id="GO:0044782">
    <property type="term" value="P:cilium organization"/>
    <property type="evidence" value="ECO:0007669"/>
    <property type="project" value="TreeGrafter"/>
</dbReference>
<proteinExistence type="inferred from homology"/>
<name>A0A091EAJ6_CORBR</name>
<feature type="region of interest" description="Disordered" evidence="13">
    <location>
        <begin position="1"/>
        <end position="30"/>
    </location>
</feature>
<evidence type="ECO:0000256" key="6">
    <source>
        <dbReference type="ARBA" id="ARBA00022794"/>
    </source>
</evidence>
<feature type="domain" description="Ciliogenesis-associated TTC17-interacting protein N-terminal" evidence="14">
    <location>
        <begin position="1"/>
        <end position="100"/>
    </location>
</feature>
<evidence type="ECO:0000256" key="5">
    <source>
        <dbReference type="ARBA" id="ARBA00022490"/>
    </source>
</evidence>
<comment type="similarity">
    <text evidence="11">Belongs to the CATIP family.</text>
</comment>
<keyword evidence="9" id="KW-0539">Nucleus</keyword>
<evidence type="ECO:0000256" key="9">
    <source>
        <dbReference type="ARBA" id="ARBA00023242"/>
    </source>
</evidence>
<evidence type="ECO:0000256" key="11">
    <source>
        <dbReference type="ARBA" id="ARBA00037938"/>
    </source>
</evidence>
<accession>A0A091EAJ6</accession>
<evidence type="ECO:0000256" key="13">
    <source>
        <dbReference type="SAM" id="MobiDB-lite"/>
    </source>
</evidence>
<keyword evidence="6" id="KW-0970">Cilium biogenesis/degradation</keyword>
<evidence type="ECO:0000256" key="1">
    <source>
        <dbReference type="ARBA" id="ARBA00004123"/>
    </source>
</evidence>
<evidence type="ECO:0000313" key="16">
    <source>
        <dbReference type="Proteomes" id="UP000052976"/>
    </source>
</evidence>
<evidence type="ECO:0000256" key="10">
    <source>
        <dbReference type="ARBA" id="ARBA00037538"/>
    </source>
</evidence>
<evidence type="ECO:0000256" key="3">
    <source>
        <dbReference type="ARBA" id="ARBA00004245"/>
    </source>
</evidence>
<dbReference type="PANTHER" id="PTHR15505:SF3">
    <property type="entry name" value="CILIOGENESIS-ASSOCIATED TTC17-INTERACTING PROTEIN"/>
    <property type="match status" value="1"/>
</dbReference>
<evidence type="ECO:0000256" key="12">
    <source>
        <dbReference type="ARBA" id="ARBA00039249"/>
    </source>
</evidence>
<feature type="non-terminal residue" evidence="15">
    <location>
        <position position="1"/>
    </location>
</feature>
<evidence type="ECO:0000259" key="14">
    <source>
        <dbReference type="Pfam" id="PF21772"/>
    </source>
</evidence>
<evidence type="ECO:0000256" key="7">
    <source>
        <dbReference type="ARBA" id="ARBA00023136"/>
    </source>
</evidence>
<comment type="subcellular location">
    <subcellularLocation>
        <location evidence="2">Cell membrane</location>
    </subcellularLocation>
    <subcellularLocation>
        <location evidence="3">Cytoplasm</location>
        <location evidence="3">Cytoskeleton</location>
    </subcellularLocation>
    <subcellularLocation>
        <location evidence="1">Nucleus</location>
    </subcellularLocation>
</comment>
<dbReference type="EMBL" id="KK718211">
    <property type="protein sequence ID" value="KFO55058.1"/>
    <property type="molecule type" value="Genomic_DNA"/>
</dbReference>
<feature type="compositionally biased region" description="Basic and acidic residues" evidence="13">
    <location>
        <begin position="13"/>
        <end position="24"/>
    </location>
</feature>
<keyword evidence="8" id="KW-0206">Cytoskeleton</keyword>
<evidence type="ECO:0000256" key="8">
    <source>
        <dbReference type="ARBA" id="ARBA00023212"/>
    </source>
</evidence>
<dbReference type="Proteomes" id="UP000052976">
    <property type="component" value="Unassembled WGS sequence"/>
</dbReference>
<organism evidence="15 16">
    <name type="scientific">Corvus brachyrhynchos</name>
    <name type="common">American crow</name>
    <dbReference type="NCBI Taxonomy" id="85066"/>
    <lineage>
        <taxon>Eukaryota</taxon>
        <taxon>Metazoa</taxon>
        <taxon>Chordata</taxon>
        <taxon>Craniata</taxon>
        <taxon>Vertebrata</taxon>
        <taxon>Euteleostomi</taxon>
        <taxon>Archelosauria</taxon>
        <taxon>Archosauria</taxon>
        <taxon>Dinosauria</taxon>
        <taxon>Saurischia</taxon>
        <taxon>Theropoda</taxon>
        <taxon>Coelurosauria</taxon>
        <taxon>Aves</taxon>
        <taxon>Neognathae</taxon>
        <taxon>Neoaves</taxon>
        <taxon>Telluraves</taxon>
        <taxon>Australaves</taxon>
        <taxon>Passeriformes</taxon>
        <taxon>Corvoidea</taxon>
        <taxon>Corvidae</taxon>
        <taxon>Corvus</taxon>
    </lineage>
</organism>
<dbReference type="STRING" id="85066.A0A091EAJ6"/>
<keyword evidence="16" id="KW-1185">Reference proteome</keyword>
<dbReference type="Pfam" id="PF21772">
    <property type="entry name" value="CATIP_N"/>
    <property type="match status" value="1"/>
</dbReference>
<evidence type="ECO:0000256" key="4">
    <source>
        <dbReference type="ARBA" id="ARBA00022475"/>
    </source>
</evidence>
<feature type="compositionally biased region" description="Acidic residues" evidence="13">
    <location>
        <begin position="1"/>
        <end position="12"/>
    </location>
</feature>
<dbReference type="GO" id="GO:0005856">
    <property type="term" value="C:cytoskeleton"/>
    <property type="evidence" value="ECO:0007669"/>
    <property type="project" value="UniProtKB-SubCell"/>
</dbReference>
<dbReference type="PANTHER" id="PTHR15505">
    <property type="entry name" value="RIIA DOMAIN-CONTAINING PROTEIN 1"/>
    <property type="match status" value="1"/>
</dbReference>
<reference evidence="15 16" key="1">
    <citation type="submission" date="2014-04" db="EMBL/GenBank/DDBJ databases">
        <title>Genome evolution of avian class.</title>
        <authorList>
            <person name="Zhang G."/>
            <person name="Li C."/>
        </authorList>
    </citation>
    <scope>NUCLEOTIDE SEQUENCE [LARGE SCALE GENOMIC DNA]</scope>
    <source>
        <strain evidence="15">BGI_N302</strain>
    </source>
</reference>
<evidence type="ECO:0000256" key="2">
    <source>
        <dbReference type="ARBA" id="ARBA00004236"/>
    </source>
</evidence>
<feature type="non-terminal residue" evidence="15">
    <location>
        <position position="100"/>
    </location>
</feature>
<dbReference type="GO" id="GO:0005886">
    <property type="term" value="C:plasma membrane"/>
    <property type="evidence" value="ECO:0007669"/>
    <property type="project" value="UniProtKB-SubCell"/>
</dbReference>
<keyword evidence="7" id="KW-0472">Membrane</keyword>
<keyword evidence="5" id="KW-0963">Cytoplasm</keyword>
<protein>
    <recommendedName>
        <fullName evidence="12">Ciliogenesis-associated TTC17-interacting protein</fullName>
    </recommendedName>
</protein>
<keyword evidence="4" id="KW-1003">Cell membrane</keyword>